<dbReference type="SUPFAM" id="SSF48452">
    <property type="entry name" value="TPR-like"/>
    <property type="match status" value="1"/>
</dbReference>
<name>A0A1V3L6X9_9PAST</name>
<dbReference type="STRING" id="1906745.BKG94_09720"/>
<dbReference type="RefSeq" id="WP_077475769.1">
    <property type="nucleotide sequence ID" value="NZ_MLAH01000023.1"/>
</dbReference>
<dbReference type="InterPro" id="IPR011990">
    <property type="entry name" value="TPR-like_helical_dom_sf"/>
</dbReference>
<dbReference type="EMBL" id="MLAH01000023">
    <property type="protein sequence ID" value="OOF85360.1"/>
    <property type="molecule type" value="Genomic_DNA"/>
</dbReference>
<comment type="caution">
    <text evidence="1">The sequence shown here is derived from an EMBL/GenBank/DDBJ whole genome shotgun (WGS) entry which is preliminary data.</text>
</comment>
<proteinExistence type="predicted"/>
<sequence length="413" mass="47141">MNNSSNELTLKALTNTYINLINKEDYEEAKRYVEMLRLLAPQDVENVHKLAYIYLKQEKWQAAIDTGLQAISLDNQYVATLDLLAHAYGAMSDWEKSGYYGHQALTIRNAKVSTPTEPMPTVSSFKNGKKLIAFSLFGKRSKYIETAVLNVQVAHALFPSWICRFYIDETVPESAVQRLKENGAEIIKIAPHLEAWPGAMWRFLAINDSEAEYVIFRDADSVISPRESVAVTEWIKSGRSFHTMRDSGSHTALVLAGMWGAKANSISNMEERIQNYINKGYDSAHFADQDFLADELWGYIRQDLWAHDRLFNFYDPKPFPEFPFNSEYQIAFSEGSAGFIAKTNYEEGTQIKWTLYSSISPVLNTDYSPIIVPEFKVCSYQTNVKNGEITDNIPRRYAYAFKKGLARIDIEKI</sequence>
<dbReference type="Proteomes" id="UP000189549">
    <property type="component" value="Unassembled WGS sequence"/>
</dbReference>
<dbReference type="SUPFAM" id="SSF53448">
    <property type="entry name" value="Nucleotide-diphospho-sugar transferases"/>
    <property type="match status" value="1"/>
</dbReference>
<evidence type="ECO:0000313" key="2">
    <source>
        <dbReference type="Proteomes" id="UP000189549"/>
    </source>
</evidence>
<reference evidence="1 2" key="1">
    <citation type="submission" date="2016-10" db="EMBL/GenBank/DDBJ databases">
        <title>Rodentibacter gen. nov. and new species.</title>
        <authorList>
            <person name="Christensen H."/>
        </authorList>
    </citation>
    <scope>NUCLEOTIDE SEQUENCE [LARGE SCALE GENOMIC DNA]</scope>
    <source>
        <strain evidence="1 2">Ppn157</strain>
    </source>
</reference>
<dbReference type="AlphaFoldDB" id="A0A1V3L6X9"/>
<organism evidence="1 2">
    <name type="scientific">Rodentibacter ratti</name>
    <dbReference type="NCBI Taxonomy" id="1906745"/>
    <lineage>
        <taxon>Bacteria</taxon>
        <taxon>Pseudomonadati</taxon>
        <taxon>Pseudomonadota</taxon>
        <taxon>Gammaproteobacteria</taxon>
        <taxon>Pasteurellales</taxon>
        <taxon>Pasteurellaceae</taxon>
        <taxon>Rodentibacter</taxon>
    </lineage>
</organism>
<accession>A0A1V3L6X9</accession>
<dbReference type="Gene3D" id="1.25.40.10">
    <property type="entry name" value="Tetratricopeptide repeat domain"/>
    <property type="match status" value="1"/>
</dbReference>
<dbReference type="InterPro" id="IPR029044">
    <property type="entry name" value="Nucleotide-diphossugar_trans"/>
</dbReference>
<protein>
    <submittedName>
        <fullName evidence="1">Uncharacterized protein</fullName>
    </submittedName>
</protein>
<gene>
    <name evidence="1" type="ORF">BKG93_04920</name>
</gene>
<evidence type="ECO:0000313" key="1">
    <source>
        <dbReference type="EMBL" id="OOF85360.1"/>
    </source>
</evidence>